<name>A0A8J7HKU1_9NOST</name>
<gene>
    <name evidence="1" type="ORF">I8748_04350</name>
</gene>
<keyword evidence="1" id="KW-0067">ATP-binding</keyword>
<dbReference type="Gene3D" id="3.40.50.300">
    <property type="entry name" value="P-loop containing nucleotide triphosphate hydrolases"/>
    <property type="match status" value="1"/>
</dbReference>
<keyword evidence="1" id="KW-0547">Nucleotide-binding</keyword>
<organism evidence="1 2">
    <name type="scientific">Amazonocrinis nigriterrae CENA67</name>
    <dbReference type="NCBI Taxonomy" id="2794033"/>
    <lineage>
        <taxon>Bacteria</taxon>
        <taxon>Bacillati</taxon>
        <taxon>Cyanobacteriota</taxon>
        <taxon>Cyanophyceae</taxon>
        <taxon>Nostocales</taxon>
        <taxon>Nostocaceae</taxon>
        <taxon>Amazonocrinis</taxon>
        <taxon>Amazonocrinis nigriterrae</taxon>
    </lineage>
</organism>
<dbReference type="Proteomes" id="UP000632766">
    <property type="component" value="Unassembled WGS sequence"/>
</dbReference>
<dbReference type="EMBL" id="JAECZC010000004">
    <property type="protein sequence ID" value="MBH8561416.1"/>
    <property type="molecule type" value="Genomic_DNA"/>
</dbReference>
<dbReference type="InterPro" id="IPR027417">
    <property type="entry name" value="P-loop_NTPase"/>
</dbReference>
<accession>A0A8J7HKU1</accession>
<dbReference type="PANTHER" id="PTHR34301">
    <property type="entry name" value="DNA-BINDING PROTEIN-RELATED"/>
    <property type="match status" value="1"/>
</dbReference>
<proteinExistence type="predicted"/>
<protein>
    <submittedName>
        <fullName evidence="1">ATP-binding protein</fullName>
    </submittedName>
</protein>
<dbReference type="GO" id="GO:0005524">
    <property type="term" value="F:ATP binding"/>
    <property type="evidence" value="ECO:0007669"/>
    <property type="project" value="UniProtKB-KW"/>
</dbReference>
<dbReference type="AlphaFoldDB" id="A0A8J7HKU1"/>
<dbReference type="RefSeq" id="WP_198123432.1">
    <property type="nucleotide sequence ID" value="NZ_JAECZC010000004.1"/>
</dbReference>
<comment type="caution">
    <text evidence="1">The sequence shown here is derived from an EMBL/GenBank/DDBJ whole genome shotgun (WGS) entry which is preliminary data.</text>
</comment>
<dbReference type="SUPFAM" id="SSF52540">
    <property type="entry name" value="P-loop containing nucleoside triphosphate hydrolases"/>
    <property type="match status" value="1"/>
</dbReference>
<evidence type="ECO:0000313" key="1">
    <source>
        <dbReference type="EMBL" id="MBH8561416.1"/>
    </source>
</evidence>
<evidence type="ECO:0000313" key="2">
    <source>
        <dbReference type="Proteomes" id="UP000632766"/>
    </source>
</evidence>
<dbReference type="PANTHER" id="PTHR34301:SF8">
    <property type="entry name" value="ATPASE DOMAIN-CONTAINING PROTEIN"/>
    <property type="match status" value="1"/>
</dbReference>
<sequence>MNGVNGRRNNPYIIGIPIRERSQFYGRESLFCFIEDQLLGDVKVILLHGQRRIGKSSVLQQIPNFIKSNEFIFVQFDLEHQRRSSLSSIIHDLATAIIEQVTKQLKLDDKKLQRLTKAELEQDINLFTKKFLPHLYKTIKYKKIVLLLDEFDVINNSDKNNNIVEQENFILFLEKLINEQPNLFVIPVSGTHLHDLHNLPTLFRCAPNQEIDVLDDISAENIIVNPAKDSLIYQPEAIKKILQLSARHPCFIQVICFTLFEKARNENKSNIEAADVKNILNQAIKKADSFLQSFWDTLTIEEKIIITTVAEAEKRAIEQQKKVPEEPLYLLDINNTKQREQLRQAWEKLRVKGYLYQEGRKIKVELIRHWLLQYHSFTHYERKYKILK</sequence>
<keyword evidence="2" id="KW-1185">Reference proteome</keyword>
<reference evidence="1 2" key="1">
    <citation type="journal article" date="2021" name="Int. J. Syst. Evol. Microbiol.">
        <title>Amazonocrinis nigriterrae gen. nov., sp. nov., Atlanticothrix silvestris gen. nov., sp. nov. and Dendronalium phyllosphericum gen. nov., sp. nov., nostocacean cyanobacteria from Brazilian environments.</title>
        <authorList>
            <person name="Alvarenga D.O."/>
            <person name="Andreote A.P.D."/>
            <person name="Branco L.H.Z."/>
            <person name="Delbaje E."/>
            <person name="Cruz R.B."/>
            <person name="Varani A.M."/>
            <person name="Fiore M.F."/>
        </authorList>
    </citation>
    <scope>NUCLEOTIDE SEQUENCE [LARGE SCALE GENOMIC DNA]</scope>
    <source>
        <strain evidence="1 2">CENA67</strain>
    </source>
</reference>